<reference evidence="3 4" key="1">
    <citation type="submission" date="2023-01" db="EMBL/GenBank/DDBJ databases">
        <title>Novel diversity within Roseofilum (Cyanobacteria; Desertifilaceae) from marine benthic mats with descriptions of four novel species.</title>
        <authorList>
            <person name="Wang Y."/>
            <person name="Berthold D.E."/>
            <person name="Hu J."/>
            <person name="Lefler F.W."/>
            <person name="Laughinghouse H.D. IV."/>
        </authorList>
    </citation>
    <scope>NUCLEOTIDE SEQUENCE [LARGE SCALE GENOMIC DNA]</scope>
    <source>
        <strain evidence="3 4">BLCC-M114</strain>
    </source>
</reference>
<protein>
    <submittedName>
        <fullName evidence="3">Glycosyltransferase family 1 protein</fullName>
    </submittedName>
</protein>
<dbReference type="Gene3D" id="3.40.50.2000">
    <property type="entry name" value="Glycogen Phosphorylase B"/>
    <property type="match status" value="2"/>
</dbReference>
<evidence type="ECO:0000313" key="3">
    <source>
        <dbReference type="EMBL" id="MDJ1177132.1"/>
    </source>
</evidence>
<dbReference type="Pfam" id="PF00534">
    <property type="entry name" value="Glycos_transf_1"/>
    <property type="match status" value="1"/>
</dbReference>
<dbReference type="CDD" id="cd03809">
    <property type="entry name" value="GT4_MtfB-like"/>
    <property type="match status" value="1"/>
</dbReference>
<dbReference type="EMBL" id="JAQOSO010000119">
    <property type="protein sequence ID" value="MDJ1177132.1"/>
    <property type="molecule type" value="Genomic_DNA"/>
</dbReference>
<keyword evidence="4" id="KW-1185">Reference proteome</keyword>
<dbReference type="Proteomes" id="UP001235849">
    <property type="component" value="Unassembled WGS sequence"/>
</dbReference>
<evidence type="ECO:0000259" key="2">
    <source>
        <dbReference type="Pfam" id="PF13439"/>
    </source>
</evidence>
<evidence type="ECO:0000313" key="4">
    <source>
        <dbReference type="Proteomes" id="UP001235849"/>
    </source>
</evidence>
<dbReference type="PANTHER" id="PTHR46401">
    <property type="entry name" value="GLYCOSYLTRANSFERASE WBBK-RELATED"/>
    <property type="match status" value="1"/>
</dbReference>
<dbReference type="RefSeq" id="WP_283769378.1">
    <property type="nucleotide sequence ID" value="NZ_JAQOSO010000119.1"/>
</dbReference>
<dbReference type="InterPro" id="IPR028098">
    <property type="entry name" value="Glyco_trans_4-like_N"/>
</dbReference>
<comment type="caution">
    <text evidence="3">The sequence shown here is derived from an EMBL/GenBank/DDBJ whole genome shotgun (WGS) entry which is preliminary data.</text>
</comment>
<accession>A0ABT7BD69</accession>
<evidence type="ECO:0000259" key="1">
    <source>
        <dbReference type="Pfam" id="PF00534"/>
    </source>
</evidence>
<dbReference type="PANTHER" id="PTHR46401:SF8">
    <property type="entry name" value="BLL6006 PROTEIN"/>
    <property type="match status" value="1"/>
</dbReference>
<sequence length="427" mass="49137">MKIIIPIEYYRRGGVERVIIALVKELSKLADQVILVLPSKEIDYFRNTFQGYENITIESFSVLQKSLTHYLIRVSEKALDLLKQKALIPNIRKKILKKIQAIKTQRTIEQLIKKHKATHCLYMIANKLNPPQISIPLAMITHDVFWHFSPLTYSESYIRIYDKSLLAWLNKANAIFTVSQKTRQDILALFPDFSHKIKAIPNSGFLPETSPEVLKTKVNGTLTENITFYFPSSFGVYKDQLNLVKAGLIVSASRKKFQVILIGKETDGFLNGKLKLSQQSQSEEYKKYIEACQEVYKQNREVLKTHFQGLGYCSLEEVEFWYRNCSCVVVPSKYEGFGLALSEAIVRGIPVIASDLEVFREQVELYDCSDRVNFFSPGNSEALASCIQQFIDHPKPRLSDAEIETRFGHWTWEVVAQEYVKNLRSLQ</sequence>
<dbReference type="Pfam" id="PF13439">
    <property type="entry name" value="Glyco_transf_4"/>
    <property type="match status" value="1"/>
</dbReference>
<feature type="domain" description="Glycosyl transferase family 1" evidence="1">
    <location>
        <begin position="223"/>
        <end position="397"/>
    </location>
</feature>
<gene>
    <name evidence="3" type="ORF">PMG25_23855</name>
</gene>
<organism evidence="3 4">
    <name type="scientific">Roseofilum capinflatum BLCC-M114</name>
    <dbReference type="NCBI Taxonomy" id="3022440"/>
    <lineage>
        <taxon>Bacteria</taxon>
        <taxon>Bacillati</taxon>
        <taxon>Cyanobacteriota</taxon>
        <taxon>Cyanophyceae</taxon>
        <taxon>Desertifilales</taxon>
        <taxon>Desertifilaceae</taxon>
        <taxon>Roseofilum</taxon>
        <taxon>Roseofilum capinflatum</taxon>
    </lineage>
</organism>
<dbReference type="InterPro" id="IPR001296">
    <property type="entry name" value="Glyco_trans_1"/>
</dbReference>
<feature type="domain" description="Glycosyltransferase subfamily 4-like N-terminal" evidence="2">
    <location>
        <begin position="13"/>
        <end position="202"/>
    </location>
</feature>
<dbReference type="SUPFAM" id="SSF53756">
    <property type="entry name" value="UDP-Glycosyltransferase/glycogen phosphorylase"/>
    <property type="match status" value="1"/>
</dbReference>
<name>A0ABT7BD69_9CYAN</name>
<proteinExistence type="predicted"/>